<feature type="transmembrane region" description="Helical" evidence="7">
    <location>
        <begin position="49"/>
        <end position="76"/>
    </location>
</feature>
<accession>A0A919JNM2</accession>
<dbReference type="GO" id="GO:0005886">
    <property type="term" value="C:plasma membrane"/>
    <property type="evidence" value="ECO:0007669"/>
    <property type="project" value="UniProtKB-SubCell"/>
</dbReference>
<dbReference type="InterPro" id="IPR007168">
    <property type="entry name" value="Phageshock_PspC_N"/>
</dbReference>
<keyword evidence="2" id="KW-1003">Cell membrane</keyword>
<keyword evidence="3 7" id="KW-0812">Transmembrane</keyword>
<evidence type="ECO:0000256" key="2">
    <source>
        <dbReference type="ARBA" id="ARBA00022475"/>
    </source>
</evidence>
<dbReference type="RefSeq" id="WP_203776410.1">
    <property type="nucleotide sequence ID" value="NZ_BAAAYJ010000090.1"/>
</dbReference>
<keyword evidence="10" id="KW-1185">Reference proteome</keyword>
<feature type="transmembrane region" description="Helical" evidence="7">
    <location>
        <begin position="122"/>
        <end position="140"/>
    </location>
</feature>
<feature type="region of interest" description="Disordered" evidence="6">
    <location>
        <begin position="1"/>
        <end position="21"/>
    </location>
</feature>
<dbReference type="AlphaFoldDB" id="A0A919JNM2"/>
<dbReference type="EMBL" id="BOMQ01000092">
    <property type="protein sequence ID" value="GIE53951.1"/>
    <property type="molecule type" value="Genomic_DNA"/>
</dbReference>
<evidence type="ECO:0000313" key="10">
    <source>
        <dbReference type="Proteomes" id="UP000647172"/>
    </source>
</evidence>
<feature type="transmembrane region" description="Helical" evidence="7">
    <location>
        <begin position="97"/>
        <end position="116"/>
    </location>
</feature>
<evidence type="ECO:0000259" key="8">
    <source>
        <dbReference type="Pfam" id="PF04024"/>
    </source>
</evidence>
<dbReference type="PANTHER" id="PTHR33885:SF3">
    <property type="entry name" value="PHAGE SHOCK PROTEIN C"/>
    <property type="match status" value="1"/>
</dbReference>
<dbReference type="Proteomes" id="UP000647172">
    <property type="component" value="Unassembled WGS sequence"/>
</dbReference>
<reference evidence="9" key="1">
    <citation type="submission" date="2021-01" db="EMBL/GenBank/DDBJ databases">
        <title>Whole genome shotgun sequence of Actinoplanes nipponensis NBRC 14063.</title>
        <authorList>
            <person name="Komaki H."/>
            <person name="Tamura T."/>
        </authorList>
    </citation>
    <scope>NUCLEOTIDE SEQUENCE</scope>
    <source>
        <strain evidence="9">NBRC 14063</strain>
    </source>
</reference>
<organism evidence="9 10">
    <name type="scientific">Actinoplanes nipponensis</name>
    <dbReference type="NCBI Taxonomy" id="135950"/>
    <lineage>
        <taxon>Bacteria</taxon>
        <taxon>Bacillati</taxon>
        <taxon>Actinomycetota</taxon>
        <taxon>Actinomycetes</taxon>
        <taxon>Micromonosporales</taxon>
        <taxon>Micromonosporaceae</taxon>
        <taxon>Actinoplanes</taxon>
    </lineage>
</organism>
<dbReference type="InterPro" id="IPR052027">
    <property type="entry name" value="PspC"/>
</dbReference>
<gene>
    <name evidence="9" type="ORF">Ani05nite_74850</name>
</gene>
<comment type="subcellular location">
    <subcellularLocation>
        <location evidence="1">Cell membrane</location>
        <topology evidence="1">Single-pass membrane protein</topology>
    </subcellularLocation>
</comment>
<name>A0A919JNM2_9ACTN</name>
<keyword evidence="4 7" id="KW-1133">Transmembrane helix</keyword>
<feature type="domain" description="Phage shock protein PspC N-terminal" evidence="8">
    <location>
        <begin position="22"/>
        <end position="78"/>
    </location>
</feature>
<keyword evidence="5 7" id="KW-0472">Membrane</keyword>
<dbReference type="PANTHER" id="PTHR33885">
    <property type="entry name" value="PHAGE SHOCK PROTEIN C"/>
    <property type="match status" value="1"/>
</dbReference>
<evidence type="ECO:0000313" key="9">
    <source>
        <dbReference type="EMBL" id="GIE53951.1"/>
    </source>
</evidence>
<evidence type="ECO:0000256" key="5">
    <source>
        <dbReference type="ARBA" id="ARBA00023136"/>
    </source>
</evidence>
<evidence type="ECO:0000256" key="6">
    <source>
        <dbReference type="SAM" id="MobiDB-lite"/>
    </source>
</evidence>
<evidence type="ECO:0000256" key="4">
    <source>
        <dbReference type="ARBA" id="ARBA00022989"/>
    </source>
</evidence>
<dbReference type="Pfam" id="PF04024">
    <property type="entry name" value="PspC"/>
    <property type="match status" value="1"/>
</dbReference>
<protein>
    <recommendedName>
        <fullName evidence="8">Phage shock protein PspC N-terminal domain-containing protein</fullName>
    </recommendedName>
</protein>
<evidence type="ECO:0000256" key="7">
    <source>
        <dbReference type="SAM" id="Phobius"/>
    </source>
</evidence>
<sequence>MTTPSIGAYPPTPPPLPESPVRRLRRSRSDRVIGGVCGGLGRYLGVDPVLLRIAAVALVLASGLGVLAYVIAWIAVPDDAGEPEPAPARSSPGSLSWYAGIVLVALGGVLLLRLVAPWFDVALVWPLIIILAGVLVLISATRDRRR</sequence>
<evidence type="ECO:0000256" key="3">
    <source>
        <dbReference type="ARBA" id="ARBA00022692"/>
    </source>
</evidence>
<proteinExistence type="predicted"/>
<evidence type="ECO:0000256" key="1">
    <source>
        <dbReference type="ARBA" id="ARBA00004162"/>
    </source>
</evidence>
<comment type="caution">
    <text evidence="9">The sequence shown here is derived from an EMBL/GenBank/DDBJ whole genome shotgun (WGS) entry which is preliminary data.</text>
</comment>